<dbReference type="PANTHER" id="PTHR43531:SF14">
    <property type="entry name" value="METHYL-ACCEPTING CHEMOTAXIS PROTEIN I-RELATED"/>
    <property type="match status" value="1"/>
</dbReference>
<dbReference type="InterPro" id="IPR051310">
    <property type="entry name" value="MCP_chemotaxis"/>
</dbReference>
<feature type="domain" description="HAMP" evidence="14">
    <location>
        <begin position="216"/>
        <end position="268"/>
    </location>
</feature>
<dbReference type="Pfam" id="PF00015">
    <property type="entry name" value="MCPsignal"/>
    <property type="match status" value="1"/>
</dbReference>
<reference evidence="15 16" key="1">
    <citation type="submission" date="2019-02" db="EMBL/GenBank/DDBJ databases">
        <title>Investigation of anaerobic lignin degradation for improved lignocellulosic biofuels.</title>
        <authorList>
            <person name="Deangelis K."/>
        </authorList>
    </citation>
    <scope>NUCLEOTIDE SEQUENCE [LARGE SCALE GENOMIC DNA]</scope>
    <source>
        <strain evidence="15 16">159R</strain>
    </source>
</reference>
<evidence type="ECO:0000259" key="13">
    <source>
        <dbReference type="PROSITE" id="PS50111"/>
    </source>
</evidence>
<dbReference type="InterPro" id="IPR004090">
    <property type="entry name" value="Chemotax_Me-accpt_rcpt"/>
</dbReference>
<protein>
    <submittedName>
        <fullName evidence="15">Methyl-accepting chemotaxis sensory transducer with TarH sensor</fullName>
    </submittedName>
</protein>
<organism evidence="15 16">
    <name type="scientific">Sodalis ligni</name>
    <dbReference type="NCBI Taxonomy" id="2697027"/>
    <lineage>
        <taxon>Bacteria</taxon>
        <taxon>Pseudomonadati</taxon>
        <taxon>Pseudomonadota</taxon>
        <taxon>Gammaproteobacteria</taxon>
        <taxon>Enterobacterales</taxon>
        <taxon>Bruguierivoracaceae</taxon>
        <taxon>Sodalis</taxon>
    </lineage>
</organism>
<dbReference type="GO" id="GO:0007165">
    <property type="term" value="P:signal transduction"/>
    <property type="evidence" value="ECO:0007669"/>
    <property type="project" value="UniProtKB-KW"/>
</dbReference>
<dbReference type="FunFam" id="1.10.287.950:FF:000001">
    <property type="entry name" value="Methyl-accepting chemotaxis sensory transducer"/>
    <property type="match status" value="1"/>
</dbReference>
<evidence type="ECO:0000256" key="9">
    <source>
        <dbReference type="ARBA" id="ARBA00023224"/>
    </source>
</evidence>
<dbReference type="PANTHER" id="PTHR43531">
    <property type="entry name" value="PROTEIN ICFG"/>
    <property type="match status" value="1"/>
</dbReference>
<dbReference type="PROSITE" id="PS50885">
    <property type="entry name" value="HAMP"/>
    <property type="match status" value="1"/>
</dbReference>
<dbReference type="AlphaFoldDB" id="A0A4R1ND87"/>
<dbReference type="PRINTS" id="PR00260">
    <property type="entry name" value="CHEMTRNSDUCR"/>
</dbReference>
<keyword evidence="2" id="KW-1003">Cell membrane</keyword>
<keyword evidence="4" id="KW-0145">Chemotaxis</keyword>
<keyword evidence="6 12" id="KW-0812">Transmembrane</keyword>
<comment type="caution">
    <text evidence="15">The sequence shown here is derived from an EMBL/GenBank/DDBJ whole genome shotgun (WGS) entry which is preliminary data.</text>
</comment>
<gene>
    <name evidence="15" type="ORF">EZJ58_2898</name>
</gene>
<keyword evidence="8 12" id="KW-0472">Membrane</keyword>
<feature type="transmembrane region" description="Helical" evidence="12">
    <location>
        <begin position="12"/>
        <end position="33"/>
    </location>
</feature>
<evidence type="ECO:0000256" key="5">
    <source>
        <dbReference type="ARBA" id="ARBA00022519"/>
    </source>
</evidence>
<accession>A0A4R1ND87</accession>
<evidence type="ECO:0000256" key="10">
    <source>
        <dbReference type="ARBA" id="ARBA00029447"/>
    </source>
</evidence>
<comment type="subcellular location">
    <subcellularLocation>
        <location evidence="1">Cell inner membrane</location>
        <topology evidence="1">Multi-pass membrane protein</topology>
    </subcellularLocation>
</comment>
<dbReference type="SUPFAM" id="SSF58104">
    <property type="entry name" value="Methyl-accepting chemotaxis protein (MCP) signaling domain"/>
    <property type="match status" value="1"/>
</dbReference>
<keyword evidence="5" id="KW-0997">Cell inner membrane</keyword>
<name>A0A4R1ND87_9GAMM</name>
<dbReference type="InterPro" id="IPR004089">
    <property type="entry name" value="MCPsignal_dom"/>
</dbReference>
<keyword evidence="9 11" id="KW-0807">Transducer</keyword>
<evidence type="ECO:0000313" key="16">
    <source>
        <dbReference type="Proteomes" id="UP000294555"/>
    </source>
</evidence>
<sequence>MNFIKNIKIRTAVMVILIFFSLLWLGVSAYTLYSLNQVNQTLQLSNNEQLNSDIINGANDHYYRVVTTLERAARAGQSGARADADMELGSVASELELIDQGLTQFKGIDHGQLDPLLVDKIYNSSLQLRTLGIQPLLLAVKDGRYDDFNQGLHDTYLPLRKQFTSVMQEYDGAVDAIKNASNERIALLTTLCQRALLAALLAGVVILLFTDRYLVRHLVRPLNAIKGHFRSLAAGQLGFTITDMGRNCVGELIPFLRDMQTHWVNTVTQIRGSAESIYQGAGEISQGNTDLSSRTEQQASALEQTAASMEQLNSTVKHNTENAHQASKLAKDASETAKKGGIIVEEVVATMGSIAASSKKIVEIIDVINGIAFQTNILALNAAVEAARAGEQGRGFAVVAGEVRSLAQRSGQAAKEIQTLIGESVERVGIGSKQVANAGATMGDIVKAITHVTDIMGEIASASDEQGKGIAQIGQAVTEMDSVTQQNSSLVQESAAASASLEEQAHYLTEMVALFQLAPVTTVPGRAKALVGELVAQDRSQMGERAVQNRAGTSAVEPLAQGRVRTSAVEPLYQSRARAAASMQAAQRAGSLNDAATGQTFARIPANGTSAQKQRRAPAKKTPAVVGKLKNLAPDANWQTF</sequence>
<evidence type="ECO:0000313" key="15">
    <source>
        <dbReference type="EMBL" id="TCL04759.1"/>
    </source>
</evidence>
<dbReference type="Gene3D" id="1.10.287.950">
    <property type="entry name" value="Methyl-accepting chemotaxis protein"/>
    <property type="match status" value="1"/>
</dbReference>
<evidence type="ECO:0000259" key="14">
    <source>
        <dbReference type="PROSITE" id="PS50885"/>
    </source>
</evidence>
<dbReference type="Proteomes" id="UP000294555">
    <property type="component" value="Unassembled WGS sequence"/>
</dbReference>
<dbReference type="CDD" id="cd11386">
    <property type="entry name" value="MCP_signal"/>
    <property type="match status" value="1"/>
</dbReference>
<dbReference type="GO" id="GO:0006935">
    <property type="term" value="P:chemotaxis"/>
    <property type="evidence" value="ECO:0007669"/>
    <property type="project" value="UniProtKB-KW"/>
</dbReference>
<evidence type="ECO:0000256" key="4">
    <source>
        <dbReference type="ARBA" id="ARBA00022500"/>
    </source>
</evidence>
<evidence type="ECO:0000256" key="11">
    <source>
        <dbReference type="PROSITE-ProRule" id="PRU00284"/>
    </source>
</evidence>
<evidence type="ECO:0000256" key="6">
    <source>
        <dbReference type="ARBA" id="ARBA00022692"/>
    </source>
</evidence>
<keyword evidence="3" id="KW-0488">Methylation</keyword>
<evidence type="ECO:0000256" key="2">
    <source>
        <dbReference type="ARBA" id="ARBA00022475"/>
    </source>
</evidence>
<comment type="similarity">
    <text evidence="10">Belongs to the methyl-accepting chemotaxis (MCP) protein family.</text>
</comment>
<proteinExistence type="inferred from homology"/>
<evidence type="ECO:0000256" key="12">
    <source>
        <dbReference type="SAM" id="Phobius"/>
    </source>
</evidence>
<dbReference type="RefSeq" id="WP_132923521.1">
    <property type="nucleotide sequence ID" value="NZ_SJOI01000001.1"/>
</dbReference>
<dbReference type="InterPro" id="IPR003660">
    <property type="entry name" value="HAMP_dom"/>
</dbReference>
<evidence type="ECO:0000256" key="1">
    <source>
        <dbReference type="ARBA" id="ARBA00004429"/>
    </source>
</evidence>
<dbReference type="PROSITE" id="PS50111">
    <property type="entry name" value="CHEMOTAXIS_TRANSDUC_2"/>
    <property type="match status" value="1"/>
</dbReference>
<evidence type="ECO:0000256" key="3">
    <source>
        <dbReference type="ARBA" id="ARBA00022481"/>
    </source>
</evidence>
<dbReference type="GO" id="GO:0005886">
    <property type="term" value="C:plasma membrane"/>
    <property type="evidence" value="ECO:0007669"/>
    <property type="project" value="UniProtKB-SubCell"/>
</dbReference>
<keyword evidence="16" id="KW-1185">Reference proteome</keyword>
<dbReference type="Pfam" id="PF02203">
    <property type="entry name" value="TarH"/>
    <property type="match status" value="1"/>
</dbReference>
<dbReference type="InterPro" id="IPR003122">
    <property type="entry name" value="Tar_rcpt_lig-bd"/>
</dbReference>
<dbReference type="SMART" id="SM00283">
    <property type="entry name" value="MA"/>
    <property type="match status" value="1"/>
</dbReference>
<feature type="domain" description="Methyl-accepting transducer" evidence="13">
    <location>
        <begin position="273"/>
        <end position="502"/>
    </location>
</feature>
<dbReference type="GO" id="GO:0004888">
    <property type="term" value="F:transmembrane signaling receptor activity"/>
    <property type="evidence" value="ECO:0007669"/>
    <property type="project" value="InterPro"/>
</dbReference>
<evidence type="ECO:0000256" key="8">
    <source>
        <dbReference type="ARBA" id="ARBA00023136"/>
    </source>
</evidence>
<evidence type="ECO:0000256" key="7">
    <source>
        <dbReference type="ARBA" id="ARBA00022989"/>
    </source>
</evidence>
<dbReference type="OrthoDB" id="6167817at2"/>
<dbReference type="EMBL" id="SJOI01000001">
    <property type="protein sequence ID" value="TCL04759.1"/>
    <property type="molecule type" value="Genomic_DNA"/>
</dbReference>
<keyword evidence="7 12" id="KW-1133">Transmembrane helix</keyword>